<evidence type="ECO:0000313" key="2">
    <source>
        <dbReference type="Proteomes" id="UP000183832"/>
    </source>
</evidence>
<keyword evidence="2" id="KW-1185">Reference proteome</keyword>
<gene>
    <name evidence="1" type="ORF">CLUMA_CG018537</name>
</gene>
<reference evidence="1 2" key="1">
    <citation type="submission" date="2015-04" db="EMBL/GenBank/DDBJ databases">
        <authorList>
            <person name="Syromyatnikov M.Y."/>
            <person name="Popov V.N."/>
        </authorList>
    </citation>
    <scope>NUCLEOTIDE SEQUENCE [LARGE SCALE GENOMIC DNA]</scope>
</reference>
<dbReference type="Proteomes" id="UP000183832">
    <property type="component" value="Unassembled WGS sequence"/>
</dbReference>
<evidence type="ECO:0000313" key="1">
    <source>
        <dbReference type="EMBL" id="CRL05286.1"/>
    </source>
</evidence>
<name>A0A1J1J1G2_9DIPT</name>
<accession>A0A1J1J1G2</accession>
<sequence length="118" mass="14294">MNNFLIIQNELTLKEFQEFATFYSNVLLCSRLCLRILDTFCSFMFMQLNIHQSFNQWRFSCNDVDKKKVFRISYGFSEENIFFQAIKVQFSLRLLFRYLCLIRYRGNMRGSKNMLEST</sequence>
<dbReference type="AlphaFoldDB" id="A0A1J1J1G2"/>
<dbReference type="EMBL" id="CVRI01000064">
    <property type="protein sequence ID" value="CRL05286.1"/>
    <property type="molecule type" value="Genomic_DNA"/>
</dbReference>
<proteinExistence type="predicted"/>
<protein>
    <submittedName>
        <fullName evidence="1">CLUMA_CG018537, isoform A</fullName>
    </submittedName>
</protein>
<organism evidence="1 2">
    <name type="scientific">Clunio marinus</name>
    <dbReference type="NCBI Taxonomy" id="568069"/>
    <lineage>
        <taxon>Eukaryota</taxon>
        <taxon>Metazoa</taxon>
        <taxon>Ecdysozoa</taxon>
        <taxon>Arthropoda</taxon>
        <taxon>Hexapoda</taxon>
        <taxon>Insecta</taxon>
        <taxon>Pterygota</taxon>
        <taxon>Neoptera</taxon>
        <taxon>Endopterygota</taxon>
        <taxon>Diptera</taxon>
        <taxon>Nematocera</taxon>
        <taxon>Chironomoidea</taxon>
        <taxon>Chironomidae</taxon>
        <taxon>Clunio</taxon>
    </lineage>
</organism>